<sequence length="38" mass="4429">MLQALSTQSSVENHLIRSYGRSREEDGEERRCGIFILF</sequence>
<gene>
    <name evidence="1" type="ORF">ES288_D02G012900v1</name>
</gene>
<protein>
    <submittedName>
        <fullName evidence="1">Uncharacterized protein</fullName>
    </submittedName>
</protein>
<dbReference type="AlphaFoldDB" id="A0A5D2DA51"/>
<dbReference type="Proteomes" id="UP000323506">
    <property type="component" value="Chromosome D02"/>
</dbReference>
<reference evidence="1 2" key="1">
    <citation type="submission" date="2019-06" db="EMBL/GenBank/DDBJ databases">
        <title>WGS assembly of Gossypium darwinii.</title>
        <authorList>
            <person name="Chen Z.J."/>
            <person name="Sreedasyam A."/>
            <person name="Ando A."/>
            <person name="Song Q."/>
            <person name="De L."/>
            <person name="Hulse-Kemp A."/>
            <person name="Ding M."/>
            <person name="Ye W."/>
            <person name="Kirkbride R."/>
            <person name="Jenkins J."/>
            <person name="Plott C."/>
            <person name="Lovell J."/>
            <person name="Lin Y.-M."/>
            <person name="Vaughn R."/>
            <person name="Liu B."/>
            <person name="Li W."/>
            <person name="Simpson S."/>
            <person name="Scheffler B."/>
            <person name="Saski C."/>
            <person name="Grover C."/>
            <person name="Hu G."/>
            <person name="Conover J."/>
            <person name="Carlson J."/>
            <person name="Shu S."/>
            <person name="Boston L."/>
            <person name="Williams M."/>
            <person name="Peterson D."/>
            <person name="Mcgee K."/>
            <person name="Jones D."/>
            <person name="Wendel J."/>
            <person name="Stelly D."/>
            <person name="Grimwood J."/>
            <person name="Schmutz J."/>
        </authorList>
    </citation>
    <scope>NUCLEOTIDE SEQUENCE [LARGE SCALE GENOMIC DNA]</scope>
    <source>
        <strain evidence="1">1808015.09</strain>
    </source>
</reference>
<organism evidence="1 2">
    <name type="scientific">Gossypium darwinii</name>
    <name type="common">Darwin's cotton</name>
    <name type="synonym">Gossypium barbadense var. darwinii</name>
    <dbReference type="NCBI Taxonomy" id="34276"/>
    <lineage>
        <taxon>Eukaryota</taxon>
        <taxon>Viridiplantae</taxon>
        <taxon>Streptophyta</taxon>
        <taxon>Embryophyta</taxon>
        <taxon>Tracheophyta</taxon>
        <taxon>Spermatophyta</taxon>
        <taxon>Magnoliopsida</taxon>
        <taxon>eudicotyledons</taxon>
        <taxon>Gunneridae</taxon>
        <taxon>Pentapetalae</taxon>
        <taxon>rosids</taxon>
        <taxon>malvids</taxon>
        <taxon>Malvales</taxon>
        <taxon>Malvaceae</taxon>
        <taxon>Malvoideae</taxon>
        <taxon>Gossypium</taxon>
    </lineage>
</organism>
<evidence type="ECO:0000313" key="2">
    <source>
        <dbReference type="Proteomes" id="UP000323506"/>
    </source>
</evidence>
<dbReference type="EMBL" id="CM017702">
    <property type="protein sequence ID" value="TYG77900.1"/>
    <property type="molecule type" value="Genomic_DNA"/>
</dbReference>
<proteinExistence type="predicted"/>
<name>A0A5D2DA51_GOSDA</name>
<accession>A0A5D2DA51</accession>
<keyword evidence="2" id="KW-1185">Reference proteome</keyword>
<evidence type="ECO:0000313" key="1">
    <source>
        <dbReference type="EMBL" id="TYG77900.1"/>
    </source>
</evidence>